<evidence type="ECO:0000313" key="2">
    <source>
        <dbReference type="Proteomes" id="UP000253676"/>
    </source>
</evidence>
<accession>A0A366AW55</accession>
<gene>
    <name evidence="1" type="ORF">DR980_15185</name>
</gene>
<name>A0A366AW55_9FLAO</name>
<reference evidence="1 2" key="1">
    <citation type="submission" date="2018-07" db="EMBL/GenBank/DDBJ databases">
        <title>Complete genome sequence of Flavobacterium psychrolimnae LMG 22018.</title>
        <authorList>
            <person name="Kim D.-U."/>
        </authorList>
    </citation>
    <scope>NUCLEOTIDE SEQUENCE [LARGE SCALE GENOMIC DNA]</scope>
    <source>
        <strain evidence="1 2">LMG 22018</strain>
    </source>
</reference>
<organism evidence="1 2">
    <name type="scientific">Flavobacterium psychrolimnae</name>
    <dbReference type="NCBI Taxonomy" id="249351"/>
    <lineage>
        <taxon>Bacteria</taxon>
        <taxon>Pseudomonadati</taxon>
        <taxon>Bacteroidota</taxon>
        <taxon>Flavobacteriia</taxon>
        <taxon>Flavobacteriales</taxon>
        <taxon>Flavobacteriaceae</taxon>
        <taxon>Flavobacterium</taxon>
    </lineage>
</organism>
<dbReference type="GO" id="GO:0006310">
    <property type="term" value="P:DNA recombination"/>
    <property type="evidence" value="ECO:0007669"/>
    <property type="project" value="InterPro"/>
</dbReference>
<dbReference type="AlphaFoldDB" id="A0A366AW55"/>
<dbReference type="SUPFAM" id="SSF103084">
    <property type="entry name" value="Holliday junction resolvase RusA"/>
    <property type="match status" value="1"/>
</dbReference>
<proteinExistence type="predicted"/>
<dbReference type="Gene3D" id="3.30.1330.70">
    <property type="entry name" value="Holliday junction resolvase RusA"/>
    <property type="match status" value="1"/>
</dbReference>
<dbReference type="InterPro" id="IPR008822">
    <property type="entry name" value="Endonuclease_RusA-like"/>
</dbReference>
<protein>
    <submittedName>
        <fullName evidence="1">Uncharacterized protein</fullName>
    </submittedName>
</protein>
<dbReference type="InterPro" id="IPR036614">
    <property type="entry name" value="RusA-like_sf"/>
</dbReference>
<dbReference type="EMBL" id="QNUX01000017">
    <property type="protein sequence ID" value="RBN49110.1"/>
    <property type="molecule type" value="Genomic_DNA"/>
</dbReference>
<dbReference type="Proteomes" id="UP000253676">
    <property type="component" value="Unassembled WGS sequence"/>
</dbReference>
<dbReference type="OrthoDB" id="1443745at2"/>
<sequence>MLFGGQAIPTKQDKFKPIKIYEIQKNEEEKVLDNFYVKKPITDSVLKFNNLIKDTAKEKFREGKIIKKPHEVEVIISISITEKRYKEVDVDNLAKCVLDSLNSIAFEDDSQISSLICTKHIHPMKLNGIMIGITKITETNKGFRDGIKMMSTTEW</sequence>
<comment type="caution">
    <text evidence="1">The sequence shown here is derived from an EMBL/GenBank/DDBJ whole genome shotgun (WGS) entry which is preliminary data.</text>
</comment>
<dbReference type="GO" id="GO:0000287">
    <property type="term" value="F:magnesium ion binding"/>
    <property type="evidence" value="ECO:0007669"/>
    <property type="project" value="InterPro"/>
</dbReference>
<dbReference type="GO" id="GO:0006281">
    <property type="term" value="P:DNA repair"/>
    <property type="evidence" value="ECO:0007669"/>
    <property type="project" value="InterPro"/>
</dbReference>
<evidence type="ECO:0000313" key="1">
    <source>
        <dbReference type="EMBL" id="RBN49110.1"/>
    </source>
</evidence>
<keyword evidence="2" id="KW-1185">Reference proteome</keyword>
<dbReference type="Pfam" id="PF05866">
    <property type="entry name" value="RusA"/>
    <property type="match status" value="1"/>
</dbReference>